<evidence type="ECO:0000256" key="12">
    <source>
        <dbReference type="ARBA" id="ARBA00022989"/>
    </source>
</evidence>
<keyword evidence="10 19" id="KW-0418">Kinase</keyword>
<keyword evidence="15 20" id="KW-0675">Receptor</keyword>
<dbReference type="GO" id="GO:0004674">
    <property type="term" value="F:protein serine/threonine kinase activity"/>
    <property type="evidence" value="ECO:0007669"/>
    <property type="project" value="UniProtKB-KW"/>
</dbReference>
<evidence type="ECO:0000256" key="3">
    <source>
        <dbReference type="ARBA" id="ARBA00022536"/>
    </source>
</evidence>
<dbReference type="Gene3D" id="2.90.10.10">
    <property type="entry name" value="Bulb-type lectin domain"/>
    <property type="match status" value="1"/>
</dbReference>
<keyword evidence="13" id="KW-0472">Membrane</keyword>
<dbReference type="PANTHER" id="PTHR47976:SF42">
    <property type="entry name" value="RECEPTOR-LIKE SERINE_THREONINE-PROTEIN KINASE"/>
    <property type="match status" value="1"/>
</dbReference>
<dbReference type="InterPro" id="IPR036426">
    <property type="entry name" value="Bulb-type_lectin_dom_sf"/>
</dbReference>
<dbReference type="Gene3D" id="1.10.510.10">
    <property type="entry name" value="Transferase(Phosphotransferase) domain 1"/>
    <property type="match status" value="1"/>
</dbReference>
<keyword evidence="9 19" id="KW-0547">Nucleotide-binding</keyword>
<evidence type="ECO:0000256" key="17">
    <source>
        <dbReference type="ARBA" id="ARBA00047899"/>
    </source>
</evidence>
<evidence type="ECO:0000256" key="16">
    <source>
        <dbReference type="ARBA" id="ARBA00023180"/>
    </source>
</evidence>
<keyword evidence="11 19" id="KW-0067">ATP-binding</keyword>
<dbReference type="Pfam" id="PF01453">
    <property type="entry name" value="B_lectin"/>
    <property type="match status" value="1"/>
</dbReference>
<evidence type="ECO:0000256" key="2">
    <source>
        <dbReference type="ARBA" id="ARBA00022527"/>
    </source>
</evidence>
<protein>
    <recommendedName>
        <fullName evidence="19">Receptor-like serine/threonine-protein kinase</fullName>
        <ecNumber evidence="19">2.7.11.1</ecNumber>
    </recommendedName>
</protein>
<evidence type="ECO:0000256" key="18">
    <source>
        <dbReference type="ARBA" id="ARBA00048679"/>
    </source>
</evidence>
<keyword evidence="6" id="KW-0812">Transmembrane</keyword>
<evidence type="ECO:0000256" key="5">
    <source>
        <dbReference type="ARBA" id="ARBA00022679"/>
    </source>
</evidence>
<evidence type="ECO:0000256" key="1">
    <source>
        <dbReference type="ARBA" id="ARBA00004479"/>
    </source>
</evidence>
<evidence type="ECO:0000256" key="6">
    <source>
        <dbReference type="ARBA" id="ARBA00022692"/>
    </source>
</evidence>
<dbReference type="GO" id="GO:0016020">
    <property type="term" value="C:membrane"/>
    <property type="evidence" value="ECO:0007669"/>
    <property type="project" value="UniProtKB-SubCell"/>
</dbReference>
<dbReference type="InterPro" id="IPR024171">
    <property type="entry name" value="SRK-like_kinase"/>
</dbReference>
<keyword evidence="2 19" id="KW-0723">Serine/threonine-protein kinase</keyword>
<dbReference type="EMBL" id="KD090018">
    <property type="protein sequence ID" value="EMS61843.1"/>
    <property type="molecule type" value="Genomic_DNA"/>
</dbReference>
<evidence type="ECO:0000256" key="7">
    <source>
        <dbReference type="ARBA" id="ARBA00022729"/>
    </source>
</evidence>
<dbReference type="SUPFAM" id="SSF56112">
    <property type="entry name" value="Protein kinase-like (PK-like)"/>
    <property type="match status" value="1"/>
</dbReference>
<dbReference type="SMART" id="SM00108">
    <property type="entry name" value="B_lectin"/>
    <property type="match status" value="1"/>
</dbReference>
<keyword evidence="12" id="KW-1133">Transmembrane helix</keyword>
<dbReference type="eggNOG" id="ENOG502QUNW">
    <property type="taxonomic scope" value="Eukaryota"/>
</dbReference>
<dbReference type="SUPFAM" id="SSF51110">
    <property type="entry name" value="alpha-D-mannose-specific plant lectins"/>
    <property type="match status" value="1"/>
</dbReference>
<keyword evidence="3" id="KW-0245">EGF-like domain</keyword>
<dbReference type="OMA" id="MMSYYGG"/>
<keyword evidence="14" id="KW-1015">Disulfide bond</keyword>
<dbReference type="InterPro" id="IPR051343">
    <property type="entry name" value="G-type_lectin_kinases/EP1-like"/>
</dbReference>
<evidence type="ECO:0000256" key="13">
    <source>
        <dbReference type="ARBA" id="ARBA00023136"/>
    </source>
</evidence>
<dbReference type="GO" id="GO:0051707">
    <property type="term" value="P:response to other organism"/>
    <property type="evidence" value="ECO:0007669"/>
    <property type="project" value="UniProtKB-ARBA"/>
</dbReference>
<dbReference type="InterPro" id="IPR008271">
    <property type="entry name" value="Ser/Thr_kinase_AS"/>
</dbReference>
<dbReference type="PANTHER" id="PTHR47976">
    <property type="entry name" value="G-TYPE LECTIN S-RECEPTOR-LIKE SERINE/THREONINE-PROTEIN KINASE SD2-5"/>
    <property type="match status" value="1"/>
</dbReference>
<reference evidence="20" key="1">
    <citation type="journal article" date="2013" name="Nature">
        <title>Draft genome of the wheat A-genome progenitor Triticum urartu.</title>
        <authorList>
            <person name="Ling H.Q."/>
            <person name="Zhao S."/>
            <person name="Liu D."/>
            <person name="Wang J."/>
            <person name="Sun H."/>
            <person name="Zhang C."/>
            <person name="Fan H."/>
            <person name="Li D."/>
            <person name="Dong L."/>
            <person name="Tao Y."/>
            <person name="Gao C."/>
            <person name="Wu H."/>
            <person name="Li Y."/>
            <person name="Cui Y."/>
            <person name="Guo X."/>
            <person name="Zheng S."/>
            <person name="Wang B."/>
            <person name="Yu K."/>
            <person name="Liang Q."/>
            <person name="Yang W."/>
            <person name="Lou X."/>
            <person name="Chen J."/>
            <person name="Feng M."/>
            <person name="Jian J."/>
            <person name="Zhang X."/>
            <person name="Luo G."/>
            <person name="Jiang Y."/>
            <person name="Liu J."/>
            <person name="Wang Z."/>
            <person name="Sha Y."/>
            <person name="Zhang B."/>
            <person name="Wu H."/>
            <person name="Tang D."/>
            <person name="Shen Q."/>
            <person name="Xue P."/>
            <person name="Zou S."/>
            <person name="Wang X."/>
            <person name="Liu X."/>
            <person name="Wang F."/>
            <person name="Yang Y."/>
            <person name="An X."/>
            <person name="Dong Z."/>
            <person name="Zhang K."/>
            <person name="Zhang X."/>
            <person name="Luo M.C."/>
            <person name="Dvorak J."/>
            <person name="Tong Y."/>
            <person name="Wang J."/>
            <person name="Yang H."/>
            <person name="Li Z."/>
            <person name="Wang D."/>
            <person name="Zhang A."/>
            <person name="Wang J."/>
        </authorList>
    </citation>
    <scope>NUCLEOTIDE SEQUENCE</scope>
</reference>
<dbReference type="FunFam" id="1.10.510.10:FF:000248">
    <property type="entry name" value="S-receptor-like kinase 5"/>
    <property type="match status" value="1"/>
</dbReference>
<evidence type="ECO:0000256" key="11">
    <source>
        <dbReference type="ARBA" id="ARBA00022840"/>
    </source>
</evidence>
<dbReference type="Gene3D" id="3.30.200.20">
    <property type="entry name" value="Phosphorylase Kinase, domain 1"/>
    <property type="match status" value="1"/>
</dbReference>
<keyword evidence="8 20" id="KW-0430">Lectin</keyword>
<dbReference type="PROSITE" id="PS00107">
    <property type="entry name" value="PROTEIN_KINASE_ATP"/>
    <property type="match status" value="1"/>
</dbReference>
<keyword evidence="7" id="KW-0732">Signal</keyword>
<dbReference type="InterPro" id="IPR001480">
    <property type="entry name" value="Bulb-type_lectin_dom"/>
</dbReference>
<dbReference type="STRING" id="4572.M7ZF50"/>
<comment type="subcellular location">
    <subcellularLocation>
        <location evidence="1">Membrane</location>
        <topology evidence="1">Single-pass type I membrane protein</topology>
    </subcellularLocation>
</comment>
<comment type="catalytic activity">
    <reaction evidence="17 19">
        <text>L-threonyl-[protein] + ATP = O-phospho-L-threonyl-[protein] + ADP + H(+)</text>
        <dbReference type="Rhea" id="RHEA:46608"/>
        <dbReference type="Rhea" id="RHEA-COMP:11060"/>
        <dbReference type="Rhea" id="RHEA-COMP:11605"/>
        <dbReference type="ChEBI" id="CHEBI:15378"/>
        <dbReference type="ChEBI" id="CHEBI:30013"/>
        <dbReference type="ChEBI" id="CHEBI:30616"/>
        <dbReference type="ChEBI" id="CHEBI:61977"/>
        <dbReference type="ChEBI" id="CHEBI:456216"/>
        <dbReference type="EC" id="2.7.11.1"/>
    </reaction>
</comment>
<dbReference type="PROSITE" id="PS50948">
    <property type="entry name" value="PAN"/>
    <property type="match status" value="1"/>
</dbReference>
<evidence type="ECO:0000256" key="15">
    <source>
        <dbReference type="ARBA" id="ARBA00023170"/>
    </source>
</evidence>
<dbReference type="FunFam" id="3.30.200.20:FF:000178">
    <property type="entry name" value="serine/threonine-protein kinase PBS1-like"/>
    <property type="match status" value="1"/>
</dbReference>
<keyword evidence="16" id="KW-0325">Glycoprotein</keyword>
<evidence type="ECO:0000256" key="10">
    <source>
        <dbReference type="ARBA" id="ARBA00022777"/>
    </source>
</evidence>
<dbReference type="EC" id="2.7.11.1" evidence="19"/>
<organism evidence="20">
    <name type="scientific">Triticum urartu</name>
    <name type="common">Red wild einkorn</name>
    <name type="synonym">Crithodium urartu</name>
    <dbReference type="NCBI Taxonomy" id="4572"/>
    <lineage>
        <taxon>Eukaryota</taxon>
        <taxon>Viridiplantae</taxon>
        <taxon>Streptophyta</taxon>
        <taxon>Embryophyta</taxon>
        <taxon>Tracheophyta</taxon>
        <taxon>Spermatophyta</taxon>
        <taxon>Magnoliopsida</taxon>
        <taxon>Liliopsida</taxon>
        <taxon>Poales</taxon>
        <taxon>Poaceae</taxon>
        <taxon>BOP clade</taxon>
        <taxon>Pooideae</taxon>
        <taxon>Triticodae</taxon>
        <taxon>Triticeae</taxon>
        <taxon>Triticinae</taxon>
        <taxon>Triticum</taxon>
    </lineage>
</organism>
<evidence type="ECO:0000256" key="19">
    <source>
        <dbReference type="PIRNR" id="PIRNR000641"/>
    </source>
</evidence>
<evidence type="ECO:0000313" key="20">
    <source>
        <dbReference type="EMBL" id="EMS61843.1"/>
    </source>
</evidence>
<evidence type="ECO:0000256" key="8">
    <source>
        <dbReference type="ARBA" id="ARBA00022734"/>
    </source>
</evidence>
<dbReference type="InterPro" id="IPR011009">
    <property type="entry name" value="Kinase-like_dom_sf"/>
</dbReference>
<dbReference type="GO" id="GO:0030246">
    <property type="term" value="F:carbohydrate binding"/>
    <property type="evidence" value="ECO:0007669"/>
    <property type="project" value="UniProtKB-KW"/>
</dbReference>
<dbReference type="PIRSF" id="PIRSF000641">
    <property type="entry name" value="SRK"/>
    <property type="match status" value="1"/>
</dbReference>
<dbReference type="PROSITE" id="PS50927">
    <property type="entry name" value="BULB_LECTIN"/>
    <property type="match status" value="1"/>
</dbReference>
<dbReference type="PROSITE" id="PS00108">
    <property type="entry name" value="PROTEIN_KINASE_ST"/>
    <property type="match status" value="1"/>
</dbReference>
<dbReference type="InterPro" id="IPR000719">
    <property type="entry name" value="Prot_kinase_dom"/>
</dbReference>
<accession>M7ZF50</accession>
<gene>
    <name evidence="20" type="ORF">TRIUR3_18238</name>
</gene>
<dbReference type="PROSITE" id="PS50011">
    <property type="entry name" value="PROTEIN_KINASE_DOM"/>
    <property type="match status" value="1"/>
</dbReference>
<keyword evidence="5 19" id="KW-0808">Transferase</keyword>
<comment type="similarity">
    <text evidence="19">Belongs to the protein kinase superfamily. Ser/Thr protein kinase family.</text>
</comment>
<dbReference type="InterPro" id="IPR017441">
    <property type="entry name" value="Protein_kinase_ATP_BS"/>
</dbReference>
<proteinExistence type="inferred from homology"/>
<sequence>MQSLHVLIITLLFLFVYSLHQFPFAHALSSSIPTNTSLLQYPAINLSGNSSARLFLQSRSSDTLASFGFYSTDGSVFILCVMMSYYGGYGDSIIGHPQVIWSANRNFPVGRDDILSFTGAGQLILQNNVGTFVWSTPTKDASVVGMRLDGSGNLVLFDQNNVSVWESFDYPTDTLVIGQLLCAGANLTANDSFTSWASGQINLHTSSNGLQFYFGSAAYTQVFQPTSLGNGTSDCYAFTNGSFGFPKLVFSLPLARSFQFMRLEFDGHFRLYEMKEAAFHVVFDVLSNEIKFCDYPLACGEYSVCINGQCCCPSSHYFRLQDEWRPDMGCLPWTNLSSCNDMRYHQLVPISNISYFSDDAFQSLATSATDADCKQSCLEECSCKVALFQYDDHDGITGSCLHLSQASLLSQTTNSSHRTSAFFKIQGTMKRRTNIAIGSAVGSFALFATAISIFTWRKCKKTEEEECFLGGIPGVPARFSYNELKIATRNFSMRLGSGGFGSVFKGKIGKETIAVKRLEGVDQGKQEFLAEVETIGRIHHINLVRLIGFCAEKSSRLLVYEYMSNSSLDKWIFHAHPVFTLSWKTRRNIIMGIAKGLSYLHEECEQRIAHLDIKPQNILLDDRFNAKVSDFGLSKLISRDDSKIMTRMRGTRGYLAPEWLGSKITEKVDIYSFGIVIVEIICGRRNLDESQPEERVHLISLLQEKARCGKLFDLVDTSSNDMQFHMEEVREMMELAMWCLQVDSSKRPLMSTVAKVLEGAMTLEATPHYDLVANHEPNQSDVEMQICSYLPSATHLSGPRLDRMVSVKVLKVKWVRSDEHGSRLNLAHASSDEQCPGSPSIGTVVDEGPAHSSKAHPENSPLGPDQIVGQKTEIREGRWSPRNVQPGSDAAPE</sequence>
<name>M7ZF50_TRIUA</name>
<comment type="catalytic activity">
    <reaction evidence="18 19">
        <text>L-seryl-[protein] + ATP = O-phospho-L-seryl-[protein] + ADP + H(+)</text>
        <dbReference type="Rhea" id="RHEA:17989"/>
        <dbReference type="Rhea" id="RHEA-COMP:9863"/>
        <dbReference type="Rhea" id="RHEA-COMP:11604"/>
        <dbReference type="ChEBI" id="CHEBI:15378"/>
        <dbReference type="ChEBI" id="CHEBI:29999"/>
        <dbReference type="ChEBI" id="CHEBI:30616"/>
        <dbReference type="ChEBI" id="CHEBI:83421"/>
        <dbReference type="ChEBI" id="CHEBI:456216"/>
        <dbReference type="EC" id="2.7.11.1"/>
    </reaction>
</comment>
<dbReference type="CDD" id="cd14066">
    <property type="entry name" value="STKc_IRAK"/>
    <property type="match status" value="1"/>
</dbReference>
<dbReference type="GO" id="GO:0005524">
    <property type="term" value="F:ATP binding"/>
    <property type="evidence" value="ECO:0007669"/>
    <property type="project" value="UniProtKB-UniRule"/>
</dbReference>
<keyword evidence="4" id="KW-0597">Phosphoprotein</keyword>
<evidence type="ECO:0000256" key="4">
    <source>
        <dbReference type="ARBA" id="ARBA00022553"/>
    </source>
</evidence>
<evidence type="ECO:0000256" key="9">
    <source>
        <dbReference type="ARBA" id="ARBA00022741"/>
    </source>
</evidence>
<dbReference type="SMART" id="SM00220">
    <property type="entry name" value="S_TKc"/>
    <property type="match status" value="1"/>
</dbReference>
<dbReference type="Pfam" id="PF00069">
    <property type="entry name" value="Pkinase"/>
    <property type="match status" value="1"/>
</dbReference>
<dbReference type="CDD" id="cd00028">
    <property type="entry name" value="B_lectin"/>
    <property type="match status" value="1"/>
</dbReference>
<dbReference type="AlphaFoldDB" id="M7ZF50"/>
<evidence type="ECO:0000256" key="14">
    <source>
        <dbReference type="ARBA" id="ARBA00023157"/>
    </source>
</evidence>
<dbReference type="InterPro" id="IPR003609">
    <property type="entry name" value="Pan_app"/>
</dbReference>